<gene>
    <name evidence="2" type="ORF">BD626DRAFT_59894</name>
</gene>
<organism evidence="2 3">
    <name type="scientific">Schizophyllum amplum</name>
    <dbReference type="NCBI Taxonomy" id="97359"/>
    <lineage>
        <taxon>Eukaryota</taxon>
        <taxon>Fungi</taxon>
        <taxon>Dikarya</taxon>
        <taxon>Basidiomycota</taxon>
        <taxon>Agaricomycotina</taxon>
        <taxon>Agaricomycetes</taxon>
        <taxon>Agaricomycetidae</taxon>
        <taxon>Agaricales</taxon>
        <taxon>Schizophyllaceae</taxon>
        <taxon>Schizophyllum</taxon>
    </lineage>
</organism>
<dbReference type="Proteomes" id="UP000320762">
    <property type="component" value="Unassembled WGS sequence"/>
</dbReference>
<evidence type="ECO:0000256" key="1">
    <source>
        <dbReference type="SAM" id="MobiDB-lite"/>
    </source>
</evidence>
<dbReference type="OrthoDB" id="3267542at2759"/>
<evidence type="ECO:0000313" key="2">
    <source>
        <dbReference type="EMBL" id="TRM62327.1"/>
    </source>
</evidence>
<reference evidence="2 3" key="1">
    <citation type="journal article" date="2019" name="New Phytol.">
        <title>Comparative genomics reveals unique wood-decay strategies and fruiting body development in the Schizophyllaceae.</title>
        <authorList>
            <person name="Almasi E."/>
            <person name="Sahu N."/>
            <person name="Krizsan K."/>
            <person name="Balint B."/>
            <person name="Kovacs G.M."/>
            <person name="Kiss B."/>
            <person name="Cseklye J."/>
            <person name="Drula E."/>
            <person name="Henrissat B."/>
            <person name="Nagy I."/>
            <person name="Chovatia M."/>
            <person name="Adam C."/>
            <person name="LaButti K."/>
            <person name="Lipzen A."/>
            <person name="Riley R."/>
            <person name="Grigoriev I.V."/>
            <person name="Nagy L.G."/>
        </authorList>
    </citation>
    <scope>NUCLEOTIDE SEQUENCE [LARGE SCALE GENOMIC DNA]</scope>
    <source>
        <strain evidence="2 3">NL-1724</strain>
    </source>
</reference>
<feature type="region of interest" description="Disordered" evidence="1">
    <location>
        <begin position="40"/>
        <end position="102"/>
    </location>
</feature>
<protein>
    <submittedName>
        <fullName evidence="2">Uncharacterized protein</fullName>
    </submittedName>
</protein>
<proteinExistence type="predicted"/>
<name>A0A550CC08_9AGAR</name>
<dbReference type="AlphaFoldDB" id="A0A550CC08"/>
<comment type="caution">
    <text evidence="2">The sequence shown here is derived from an EMBL/GenBank/DDBJ whole genome shotgun (WGS) entry which is preliminary data.</text>
</comment>
<keyword evidence="3" id="KW-1185">Reference proteome</keyword>
<feature type="compositionally biased region" description="Pro residues" evidence="1">
    <location>
        <begin position="91"/>
        <end position="101"/>
    </location>
</feature>
<accession>A0A550CC08</accession>
<feature type="compositionally biased region" description="Low complexity" evidence="1">
    <location>
        <begin position="47"/>
        <end position="68"/>
    </location>
</feature>
<dbReference type="EMBL" id="VDMD01000013">
    <property type="protein sequence ID" value="TRM62327.1"/>
    <property type="molecule type" value="Genomic_DNA"/>
</dbReference>
<sequence>MSSHIERPTLPSIYELGLVPTLPDMTKLSLHDTEMTDARLLHHQRRTSASSASTLTSGMSSRSPSPTLYDEPTSRSDTKPKGSAKKLSPTPRTPSPSPPIANIPYALAPCPFDEADAVLLFPPPNENQGGKKGIMMLTGETMRQLRQPERRLARGARMQPYKFVRDTRRRSITPNDKTYDKLAARVVPGRGTCVPSQVYPQ</sequence>
<evidence type="ECO:0000313" key="3">
    <source>
        <dbReference type="Proteomes" id="UP000320762"/>
    </source>
</evidence>